<keyword evidence="2" id="KW-1185">Reference proteome</keyword>
<reference evidence="1" key="1">
    <citation type="submission" date="2020-08" db="EMBL/GenBank/DDBJ databases">
        <title>Genome public.</title>
        <authorList>
            <person name="Liu C."/>
            <person name="Sun Q."/>
        </authorList>
    </citation>
    <scope>NUCLEOTIDE SEQUENCE</scope>
    <source>
        <strain evidence="1">H8</strain>
    </source>
</reference>
<dbReference type="InterPro" id="IPR037026">
    <property type="entry name" value="Vgr_OB-fold_dom_sf"/>
</dbReference>
<dbReference type="EMBL" id="JACRSU010000006">
    <property type="protein sequence ID" value="MBC8541831.1"/>
    <property type="molecule type" value="Genomic_DNA"/>
</dbReference>
<sequence length="135" mass="14565">MGSVNIFNGMIEEKLLNLRTAYIGKVLSFDGTCAAVQPLGVVKQYGKPAVKQAIVSDVPVVASARYKISTEERTCRVGDLESEKRTHVVLTPLDVGDLVFCVCADRDITEARRGRLKTPPAGHHSISDSVVVGIL</sequence>
<dbReference type="RefSeq" id="WP_249313816.1">
    <property type="nucleotide sequence ID" value="NZ_JACRSU010000006.1"/>
</dbReference>
<protein>
    <submittedName>
        <fullName evidence="1">Uncharacterized protein</fullName>
    </submittedName>
</protein>
<accession>A0A926DNX9</accession>
<dbReference type="Proteomes" id="UP000611762">
    <property type="component" value="Unassembled WGS sequence"/>
</dbReference>
<evidence type="ECO:0000313" key="1">
    <source>
        <dbReference type="EMBL" id="MBC8541831.1"/>
    </source>
</evidence>
<gene>
    <name evidence="1" type="ORF">H8698_12655</name>
</gene>
<organism evidence="1 2">
    <name type="scientific">Congzhengia minquanensis</name>
    <dbReference type="NCBI Taxonomy" id="2763657"/>
    <lineage>
        <taxon>Bacteria</taxon>
        <taxon>Bacillati</taxon>
        <taxon>Bacillota</taxon>
        <taxon>Clostridia</taxon>
        <taxon>Eubacteriales</taxon>
        <taxon>Oscillospiraceae</taxon>
        <taxon>Congzhengia</taxon>
    </lineage>
</organism>
<evidence type="ECO:0000313" key="2">
    <source>
        <dbReference type="Proteomes" id="UP000611762"/>
    </source>
</evidence>
<name>A0A926DNX9_9FIRM</name>
<dbReference type="Gene3D" id="2.40.50.230">
    <property type="entry name" value="Gp5 N-terminal domain"/>
    <property type="match status" value="1"/>
</dbReference>
<comment type="caution">
    <text evidence="1">The sequence shown here is derived from an EMBL/GenBank/DDBJ whole genome shotgun (WGS) entry which is preliminary data.</text>
</comment>
<dbReference type="AlphaFoldDB" id="A0A926DNX9"/>
<proteinExistence type="predicted"/>